<keyword evidence="9" id="KW-1185">Reference proteome</keyword>
<feature type="domain" description="Acyl-CoA dehydrogenase/oxidase N-terminal" evidence="7">
    <location>
        <begin position="19"/>
        <end position="100"/>
    </location>
</feature>
<reference evidence="8 9" key="1">
    <citation type="submission" date="2020-08" db="EMBL/GenBank/DDBJ databases">
        <title>Sequencing the genomes of 1000 actinobacteria strains.</title>
        <authorList>
            <person name="Klenk H.-P."/>
        </authorList>
    </citation>
    <scope>NUCLEOTIDE SEQUENCE [LARGE SCALE GENOMIC DNA]</scope>
    <source>
        <strain evidence="8 9">DSM 45298</strain>
    </source>
</reference>
<comment type="similarity">
    <text evidence="2">Belongs to the acyl-CoA dehydrogenase family.</text>
</comment>
<proteinExistence type="inferred from homology"/>
<dbReference type="AlphaFoldDB" id="A0A840F4H1"/>
<protein>
    <submittedName>
        <fullName evidence="8">Alkylation response protein AidB-like acyl-CoA dehydrogenase</fullName>
    </submittedName>
</protein>
<gene>
    <name evidence="8" type="ORF">BKA16_001722</name>
</gene>
<evidence type="ECO:0000256" key="3">
    <source>
        <dbReference type="ARBA" id="ARBA00022630"/>
    </source>
</evidence>
<evidence type="ECO:0000313" key="9">
    <source>
        <dbReference type="Proteomes" id="UP000551501"/>
    </source>
</evidence>
<dbReference type="PANTHER" id="PTHR43884:SF20">
    <property type="entry name" value="ACYL-COA DEHYDROGENASE FADE28"/>
    <property type="match status" value="1"/>
</dbReference>
<dbReference type="Pfam" id="PF00441">
    <property type="entry name" value="Acyl-CoA_dh_1"/>
    <property type="match status" value="1"/>
</dbReference>
<dbReference type="InterPro" id="IPR046373">
    <property type="entry name" value="Acyl-CoA_Oxase/DH_mid-dom_sf"/>
</dbReference>
<evidence type="ECO:0000259" key="6">
    <source>
        <dbReference type="Pfam" id="PF00441"/>
    </source>
</evidence>
<dbReference type="Gene3D" id="1.20.140.10">
    <property type="entry name" value="Butyryl-CoA Dehydrogenase, subunit A, domain 3"/>
    <property type="match status" value="1"/>
</dbReference>
<dbReference type="PANTHER" id="PTHR43884">
    <property type="entry name" value="ACYL-COA DEHYDROGENASE"/>
    <property type="match status" value="1"/>
</dbReference>
<dbReference type="InterPro" id="IPR013786">
    <property type="entry name" value="AcylCoA_DH/ox_N"/>
</dbReference>
<comment type="caution">
    <text evidence="8">The sequence shown here is derived from an EMBL/GenBank/DDBJ whole genome shotgun (WGS) entry which is preliminary data.</text>
</comment>
<evidence type="ECO:0000256" key="1">
    <source>
        <dbReference type="ARBA" id="ARBA00001974"/>
    </source>
</evidence>
<dbReference type="GO" id="GO:0003995">
    <property type="term" value="F:acyl-CoA dehydrogenase activity"/>
    <property type="evidence" value="ECO:0007669"/>
    <property type="project" value="TreeGrafter"/>
</dbReference>
<dbReference type="InterPro" id="IPR037069">
    <property type="entry name" value="AcylCoA_DH/ox_N_sf"/>
</dbReference>
<sequence length="391" mass="40919">MTTTAPATVPMIDDPVTTDVRSTVRRLLTAECSSQDLLTFVAGDRDYNDALWRRLGRDLGLTALLVPEEWGGAGASTREAAAVLTELGRAAAPVPYLSSAVLATTALIEAAVLPSAGVPAARAALDTLLDGGIGVLAVPATQAPRDPCTPTAATTSTSDGRVRVSGTVTHVLGAADAGTILVPADHDGRTALILVAADTDGVTVRRRTSIDLTRPTSDMRFDAVYGEILAHGDDASRILRSSLETAAALLAAEQVGLCEWALDTSVDYLKARYQFGQPIGSNQALRHRTAQLWIDVNHARAAAVYAASTRASGSDDAATALAQAHCSETALHLVESAIQIHGGVGFAWEHPLHLYLKRAFADSVLLGDSQTHRRALAGFIDIAAPHAESSR</sequence>
<organism evidence="8 9">
    <name type="scientific">Gordonia humi</name>
    <dbReference type="NCBI Taxonomy" id="686429"/>
    <lineage>
        <taxon>Bacteria</taxon>
        <taxon>Bacillati</taxon>
        <taxon>Actinomycetota</taxon>
        <taxon>Actinomycetes</taxon>
        <taxon>Mycobacteriales</taxon>
        <taxon>Gordoniaceae</taxon>
        <taxon>Gordonia</taxon>
    </lineage>
</organism>
<dbReference type="InterPro" id="IPR009100">
    <property type="entry name" value="AcylCoA_DH/oxidase_NM_dom_sf"/>
</dbReference>
<name>A0A840F4H1_9ACTN</name>
<dbReference type="InterPro" id="IPR036250">
    <property type="entry name" value="AcylCo_DH-like_C"/>
</dbReference>
<accession>A0A840F4H1</accession>
<dbReference type="SUPFAM" id="SSF56645">
    <property type="entry name" value="Acyl-CoA dehydrogenase NM domain-like"/>
    <property type="match status" value="1"/>
</dbReference>
<evidence type="ECO:0000256" key="4">
    <source>
        <dbReference type="ARBA" id="ARBA00022827"/>
    </source>
</evidence>
<keyword evidence="4" id="KW-0274">FAD</keyword>
<dbReference type="Gene3D" id="1.10.540.10">
    <property type="entry name" value="Acyl-CoA dehydrogenase/oxidase, N-terminal domain"/>
    <property type="match status" value="1"/>
</dbReference>
<comment type="cofactor">
    <cofactor evidence="1">
        <name>FAD</name>
        <dbReference type="ChEBI" id="CHEBI:57692"/>
    </cofactor>
</comment>
<evidence type="ECO:0000256" key="5">
    <source>
        <dbReference type="ARBA" id="ARBA00023002"/>
    </source>
</evidence>
<dbReference type="InterPro" id="IPR009075">
    <property type="entry name" value="AcylCo_DH/oxidase_C"/>
</dbReference>
<evidence type="ECO:0000259" key="7">
    <source>
        <dbReference type="Pfam" id="PF02771"/>
    </source>
</evidence>
<dbReference type="Pfam" id="PF02771">
    <property type="entry name" value="Acyl-CoA_dh_N"/>
    <property type="match status" value="1"/>
</dbReference>
<evidence type="ECO:0000313" key="8">
    <source>
        <dbReference type="EMBL" id="MBB4135170.1"/>
    </source>
</evidence>
<keyword evidence="3" id="KW-0285">Flavoprotein</keyword>
<dbReference type="EMBL" id="JACIFP010000001">
    <property type="protein sequence ID" value="MBB4135170.1"/>
    <property type="molecule type" value="Genomic_DNA"/>
</dbReference>
<evidence type="ECO:0000256" key="2">
    <source>
        <dbReference type="ARBA" id="ARBA00009347"/>
    </source>
</evidence>
<keyword evidence="5" id="KW-0560">Oxidoreductase</keyword>
<dbReference type="SUPFAM" id="SSF47203">
    <property type="entry name" value="Acyl-CoA dehydrogenase C-terminal domain-like"/>
    <property type="match status" value="1"/>
</dbReference>
<dbReference type="GO" id="GO:0050660">
    <property type="term" value="F:flavin adenine dinucleotide binding"/>
    <property type="evidence" value="ECO:0007669"/>
    <property type="project" value="InterPro"/>
</dbReference>
<dbReference type="RefSeq" id="WP_183370249.1">
    <property type="nucleotide sequence ID" value="NZ_BAABHL010000034.1"/>
</dbReference>
<feature type="domain" description="Acyl-CoA dehydrogenase/oxidase C-terminal" evidence="6">
    <location>
        <begin position="239"/>
        <end position="377"/>
    </location>
</feature>
<dbReference type="Proteomes" id="UP000551501">
    <property type="component" value="Unassembled WGS sequence"/>
</dbReference>
<dbReference type="Gene3D" id="2.40.110.10">
    <property type="entry name" value="Butyryl-CoA Dehydrogenase, subunit A, domain 2"/>
    <property type="match status" value="1"/>
</dbReference>